<evidence type="ECO:0000256" key="1">
    <source>
        <dbReference type="ARBA" id="ARBA00001933"/>
    </source>
</evidence>
<evidence type="ECO:0000256" key="3">
    <source>
        <dbReference type="ARBA" id="ARBA00022576"/>
    </source>
</evidence>
<dbReference type="InterPro" id="IPR015422">
    <property type="entry name" value="PyrdxlP-dep_Trfase_small"/>
</dbReference>
<name>A0A2N3IHI4_9BACT</name>
<comment type="cofactor">
    <cofactor evidence="1 6">
        <name>pyridoxal 5'-phosphate</name>
        <dbReference type="ChEBI" id="CHEBI:597326"/>
    </cofactor>
</comment>
<dbReference type="InterPro" id="IPR015421">
    <property type="entry name" value="PyrdxlP-dep_Trfase_major"/>
</dbReference>
<accession>A0A2N3IHI4</accession>
<evidence type="ECO:0000256" key="6">
    <source>
        <dbReference type="RuleBase" id="RU000481"/>
    </source>
</evidence>
<comment type="caution">
    <text evidence="8">The sequence shown here is derived from an EMBL/GenBank/DDBJ whole genome shotgun (WGS) entry which is preliminary data.</text>
</comment>
<dbReference type="CDD" id="cd00609">
    <property type="entry name" value="AAT_like"/>
    <property type="match status" value="1"/>
</dbReference>
<keyword evidence="3 6" id="KW-0032">Aminotransferase</keyword>
<keyword evidence="9" id="KW-1185">Reference proteome</keyword>
<feature type="domain" description="Aminotransferase class I/classII large" evidence="7">
    <location>
        <begin position="39"/>
        <end position="391"/>
    </location>
</feature>
<sequence length="404" mass="44964">MTTQTPQAHILSQRVVELHESQTLEMAAKARQLKAQGFDVINLTLGEPDFNTPEYIKEAAKKAIDENFSFYTPVPAILELREAIAAKLRRDNQLDVKAENIVVSTGAKQSLINTILALINPGDEVIVFAPYWVSYIPMIQLAQGKAVIVEGKIENGFKVNPQDLQNAITPKTKAVIYSSPSNPTGTVYSKEELKAFADILAPYENIYIIADEIYEYITFERNYWSIGAFENVKNRTITVNGFSKSFAMTGWRVGYIAAPKVIADACTKIQGQFTSATCSIAQKAALAAITGDISFTQEMKKAYLRRRDLVLDLLKDTPTIKTYVPQGAFYLFPDVSYYFGKSDGKTTIRNAYDLCMYLLNEAYVALVDGEGFGAKNCIRISFAAADEKLVEGVKRMKEALNRLK</sequence>
<gene>
    <name evidence="8" type="ORF">Rain11_1120</name>
</gene>
<evidence type="ECO:0000256" key="2">
    <source>
        <dbReference type="ARBA" id="ARBA00007441"/>
    </source>
</evidence>
<dbReference type="PANTHER" id="PTHR46383">
    <property type="entry name" value="ASPARTATE AMINOTRANSFERASE"/>
    <property type="match status" value="1"/>
</dbReference>
<evidence type="ECO:0000259" key="7">
    <source>
        <dbReference type="Pfam" id="PF00155"/>
    </source>
</evidence>
<dbReference type="AlphaFoldDB" id="A0A2N3IHI4"/>
<dbReference type="InterPro" id="IPR050596">
    <property type="entry name" value="AspAT/PAT-like"/>
</dbReference>
<evidence type="ECO:0000313" key="9">
    <source>
        <dbReference type="Proteomes" id="UP000233387"/>
    </source>
</evidence>
<dbReference type="GO" id="GO:0006520">
    <property type="term" value="P:amino acid metabolic process"/>
    <property type="evidence" value="ECO:0007669"/>
    <property type="project" value="InterPro"/>
</dbReference>
<dbReference type="InterPro" id="IPR004839">
    <property type="entry name" value="Aminotransferase_I/II_large"/>
</dbReference>
<comment type="similarity">
    <text evidence="2 6">Belongs to the class-I pyridoxal-phosphate-dependent aminotransferase family.</text>
</comment>
<dbReference type="RefSeq" id="WP_101358388.1">
    <property type="nucleotide sequence ID" value="NZ_NKXO01000015.1"/>
</dbReference>
<dbReference type="Pfam" id="PF00155">
    <property type="entry name" value="Aminotran_1_2"/>
    <property type="match status" value="1"/>
</dbReference>
<dbReference type="FunFam" id="3.40.640.10:FF:000033">
    <property type="entry name" value="Aspartate aminotransferase"/>
    <property type="match status" value="1"/>
</dbReference>
<dbReference type="EMBL" id="NKXO01000015">
    <property type="protein sequence ID" value="PKQ69785.1"/>
    <property type="molecule type" value="Genomic_DNA"/>
</dbReference>
<evidence type="ECO:0000256" key="4">
    <source>
        <dbReference type="ARBA" id="ARBA00022679"/>
    </source>
</evidence>
<proteinExistence type="inferred from homology"/>
<dbReference type="GO" id="GO:0030170">
    <property type="term" value="F:pyridoxal phosphate binding"/>
    <property type="evidence" value="ECO:0007669"/>
    <property type="project" value="InterPro"/>
</dbReference>
<dbReference type="PANTHER" id="PTHR46383:SF1">
    <property type="entry name" value="ASPARTATE AMINOTRANSFERASE"/>
    <property type="match status" value="1"/>
</dbReference>
<evidence type="ECO:0000313" key="8">
    <source>
        <dbReference type="EMBL" id="PKQ69785.1"/>
    </source>
</evidence>
<dbReference type="PROSITE" id="PS00105">
    <property type="entry name" value="AA_TRANSFER_CLASS_1"/>
    <property type="match status" value="1"/>
</dbReference>
<dbReference type="SUPFAM" id="SSF53383">
    <property type="entry name" value="PLP-dependent transferases"/>
    <property type="match status" value="1"/>
</dbReference>
<dbReference type="EC" id="2.6.1.-" evidence="6"/>
<dbReference type="Proteomes" id="UP000233387">
    <property type="component" value="Unassembled WGS sequence"/>
</dbReference>
<dbReference type="OrthoDB" id="1489696at2"/>
<dbReference type="GO" id="GO:0008483">
    <property type="term" value="F:transaminase activity"/>
    <property type="evidence" value="ECO:0007669"/>
    <property type="project" value="UniProtKB-KW"/>
</dbReference>
<dbReference type="Gene3D" id="3.90.1150.10">
    <property type="entry name" value="Aspartate Aminotransferase, domain 1"/>
    <property type="match status" value="1"/>
</dbReference>
<organism evidence="8 9">
    <name type="scientific">Raineya orbicola</name>
    <dbReference type="NCBI Taxonomy" id="2016530"/>
    <lineage>
        <taxon>Bacteria</taxon>
        <taxon>Pseudomonadati</taxon>
        <taxon>Bacteroidota</taxon>
        <taxon>Cytophagia</taxon>
        <taxon>Cytophagales</taxon>
        <taxon>Raineyaceae</taxon>
        <taxon>Raineya</taxon>
    </lineage>
</organism>
<reference evidence="8 9" key="1">
    <citation type="submission" date="2017-06" db="EMBL/GenBank/DDBJ databases">
        <title>Raineya orbicola gen. nov., sp. nov. a slightly thermophilic bacterium of the phylum Bacteroidetes and the description of Raineyaceae fam. nov.</title>
        <authorList>
            <person name="Albuquerque L."/>
            <person name="Polonia A.R.M."/>
            <person name="Barroso C."/>
            <person name="Froufe H.J.C."/>
            <person name="Lage O."/>
            <person name="Lobo-Da-Cunha A."/>
            <person name="Egas C."/>
            <person name="Da Costa M.S."/>
        </authorList>
    </citation>
    <scope>NUCLEOTIDE SEQUENCE [LARGE SCALE GENOMIC DNA]</scope>
    <source>
        <strain evidence="8 9">SPSPC-11</strain>
    </source>
</reference>
<keyword evidence="5" id="KW-0663">Pyridoxal phosphate</keyword>
<protein>
    <recommendedName>
        <fullName evidence="6">Aminotransferase</fullName>
        <ecNumber evidence="6">2.6.1.-</ecNumber>
    </recommendedName>
</protein>
<evidence type="ECO:0000256" key="5">
    <source>
        <dbReference type="ARBA" id="ARBA00022898"/>
    </source>
</evidence>
<dbReference type="Gene3D" id="3.40.640.10">
    <property type="entry name" value="Type I PLP-dependent aspartate aminotransferase-like (Major domain)"/>
    <property type="match status" value="1"/>
</dbReference>
<keyword evidence="4 6" id="KW-0808">Transferase</keyword>
<dbReference type="InterPro" id="IPR015424">
    <property type="entry name" value="PyrdxlP-dep_Trfase"/>
</dbReference>
<dbReference type="InterPro" id="IPR004838">
    <property type="entry name" value="NHTrfase_class1_PyrdxlP-BS"/>
</dbReference>